<comment type="caution">
    <text evidence="2">The sequence shown here is derived from an EMBL/GenBank/DDBJ whole genome shotgun (WGS) entry which is preliminary data.</text>
</comment>
<protein>
    <submittedName>
        <fullName evidence="2">6-hydroxymethylpterin diphosphokinase MptE-like protein</fullName>
    </submittedName>
</protein>
<dbReference type="InterPro" id="IPR002826">
    <property type="entry name" value="MptE-like"/>
</dbReference>
<evidence type="ECO:0000313" key="3">
    <source>
        <dbReference type="Proteomes" id="UP001260980"/>
    </source>
</evidence>
<reference evidence="2 3" key="1">
    <citation type="submission" date="2023-10" db="EMBL/GenBank/DDBJ databases">
        <title>Paenibacillus strain PFR10 Genome sequencing and assembly.</title>
        <authorList>
            <person name="Kim I."/>
        </authorList>
    </citation>
    <scope>NUCLEOTIDE SEQUENCE [LARGE SCALE GENOMIC DNA]</scope>
    <source>
        <strain evidence="2 3">PFR10</strain>
    </source>
</reference>
<evidence type="ECO:0000313" key="2">
    <source>
        <dbReference type="EMBL" id="MDU0205698.1"/>
    </source>
</evidence>
<organism evidence="2 3">
    <name type="scientific">Paenibacillus violae</name>
    <dbReference type="NCBI Taxonomy" id="3077234"/>
    <lineage>
        <taxon>Bacteria</taxon>
        <taxon>Bacillati</taxon>
        <taxon>Bacillota</taxon>
        <taxon>Bacilli</taxon>
        <taxon>Bacillales</taxon>
        <taxon>Paenibacillaceae</taxon>
        <taxon>Paenibacillus</taxon>
    </lineage>
</organism>
<dbReference type="PANTHER" id="PTHR41786:SF1">
    <property type="entry name" value="6-HYDROXYMETHYLPTERIN DIPHOSPHOKINASE MPTE-LIKE DOMAIN-CONTAINING PROTEIN"/>
    <property type="match status" value="1"/>
</dbReference>
<keyword evidence="3" id="KW-1185">Reference proteome</keyword>
<feature type="domain" description="6-hydroxymethylpterin diphosphokinase MptE-like" evidence="1">
    <location>
        <begin position="192"/>
        <end position="358"/>
    </location>
</feature>
<dbReference type="Proteomes" id="UP001260980">
    <property type="component" value="Unassembled WGS sequence"/>
</dbReference>
<proteinExistence type="predicted"/>
<evidence type="ECO:0000259" key="1">
    <source>
        <dbReference type="Pfam" id="PF01973"/>
    </source>
</evidence>
<name>A0ABU3RNF7_9BACL</name>
<dbReference type="PANTHER" id="PTHR41786">
    <property type="entry name" value="MOTILITY ACCESSORY FACTOR MAF"/>
    <property type="match status" value="1"/>
</dbReference>
<accession>A0ABU3RNF7</accession>
<sequence>MNNQDHFIQRDVPRFNGPDVTLERAKNGSFTAFIQESGTQAIYLHSRYDPVSEAGRFAAAHLSGSEGESVDRIVLYGLGCGHHVSALLEKTEQMGTPIEVWETNVAAFFHIEKSGALKDIMNCRRLTIIVTDDIKVYGERSNAWQNEHVHVIVHEPSLRAVPLELSSFKSILLDYKIKRNSAIINRELMNSNFMQNTQQEWPSISAFQDFSSSVPAILISAGPSLAKSLPLLQTAAKHCLLGAVGTASSLLVRHGVIPDFVIMTDPQEGMIKQLEGWQPPSIPLFFLSTVHTAVVEQYAGPKFILFQEGFVPAEEMASLRSEQLVQTGGSVSTTLFSLARLLCMRPICLVGQDLAYTDNQTHVAGTPLYKKWEREATGERVVAFDRLGTVMTSRNLLIYKKWFEEQARNNDEVFFNATEGGAYIEGFAHVTLSEFLTSVQVNDVSKAREAFQQMVLSASLN</sequence>
<gene>
    <name evidence="2" type="ORF">RQP52_31940</name>
</gene>
<dbReference type="EMBL" id="JAWCUD010000015">
    <property type="protein sequence ID" value="MDU0205698.1"/>
    <property type="molecule type" value="Genomic_DNA"/>
</dbReference>
<dbReference type="RefSeq" id="WP_315955583.1">
    <property type="nucleotide sequence ID" value="NZ_JAWCUD010000015.1"/>
</dbReference>
<dbReference type="Pfam" id="PF01973">
    <property type="entry name" value="MptE-like"/>
    <property type="match status" value="1"/>
</dbReference>